<comment type="caution">
    <text evidence="1">The sequence shown here is derived from an EMBL/GenBank/DDBJ whole genome shotgun (WGS) entry which is preliminary data.</text>
</comment>
<name>A0A8S1L2K2_9CILI</name>
<organism evidence="1 2">
    <name type="scientific">Paramecium sonneborni</name>
    <dbReference type="NCBI Taxonomy" id="65129"/>
    <lineage>
        <taxon>Eukaryota</taxon>
        <taxon>Sar</taxon>
        <taxon>Alveolata</taxon>
        <taxon>Ciliophora</taxon>
        <taxon>Intramacronucleata</taxon>
        <taxon>Oligohymenophorea</taxon>
        <taxon>Peniculida</taxon>
        <taxon>Parameciidae</taxon>
        <taxon>Paramecium</taxon>
    </lineage>
</organism>
<proteinExistence type="predicted"/>
<dbReference type="OrthoDB" id="67398at2759"/>
<gene>
    <name evidence="1" type="ORF">PSON_ATCC_30995.1.T0160228</name>
</gene>
<keyword evidence="2" id="KW-1185">Reference proteome</keyword>
<dbReference type="Proteomes" id="UP000692954">
    <property type="component" value="Unassembled WGS sequence"/>
</dbReference>
<accession>A0A8S1L2K2</accession>
<sequence length="352" mass="41843">MDKKYTKMQYEIYEEFKSKVQVGDFILTQTDSFLYSLARSVLKIEYDHLLVLIKDDQLLHIGWPKIRIINPLQILSQSSQYIIFRPQYQQGELQKFIMYLQTSLSADYDYQKLLKGMLKKLVNKIPTDPIPFQPNLRTSRVCTDLIFYWLEASSAQFRELLPNYLGYLDYPLIGSFTPDDINTLAKMNVFFKIIHQKKIQNPKNTFENLGIDYKNKSFTHQFLDEITSLKQLKKIIKLIPYPQSFIELSQSIIFIFQLYNLYNMPKKQIVRNLVKFVLKRYSKDELDEKNLKNIVNKVMVFVDITTLLVQPFSLRNYIKLIKGLVYFAFPQNKFIEDLIFQKIFSLVYKSKL</sequence>
<evidence type="ECO:0000313" key="1">
    <source>
        <dbReference type="EMBL" id="CAD8062210.1"/>
    </source>
</evidence>
<protein>
    <submittedName>
        <fullName evidence="1">Uncharacterized protein</fullName>
    </submittedName>
</protein>
<dbReference type="EMBL" id="CAJJDN010000016">
    <property type="protein sequence ID" value="CAD8062210.1"/>
    <property type="molecule type" value="Genomic_DNA"/>
</dbReference>
<dbReference type="AlphaFoldDB" id="A0A8S1L2K2"/>
<evidence type="ECO:0000313" key="2">
    <source>
        <dbReference type="Proteomes" id="UP000692954"/>
    </source>
</evidence>
<reference evidence="1" key="1">
    <citation type="submission" date="2021-01" db="EMBL/GenBank/DDBJ databases">
        <authorList>
            <consortium name="Genoscope - CEA"/>
            <person name="William W."/>
        </authorList>
    </citation>
    <scope>NUCLEOTIDE SEQUENCE</scope>
</reference>